<evidence type="ECO:0000313" key="4">
    <source>
        <dbReference type="Proteomes" id="UP000710432"/>
    </source>
</evidence>
<evidence type="ECO:0000313" key="3">
    <source>
        <dbReference type="EMBL" id="KAH0506224.1"/>
    </source>
</evidence>
<feature type="domain" description="Phosducin" evidence="2">
    <location>
        <begin position="27"/>
        <end position="60"/>
    </location>
</feature>
<name>A0A8J6G8U9_MICOH</name>
<organism evidence="3 4">
    <name type="scientific">Microtus ochrogaster</name>
    <name type="common">Prairie vole</name>
    <dbReference type="NCBI Taxonomy" id="79684"/>
    <lineage>
        <taxon>Eukaryota</taxon>
        <taxon>Metazoa</taxon>
        <taxon>Chordata</taxon>
        <taxon>Craniata</taxon>
        <taxon>Vertebrata</taxon>
        <taxon>Euteleostomi</taxon>
        <taxon>Mammalia</taxon>
        <taxon>Eutheria</taxon>
        <taxon>Euarchontoglires</taxon>
        <taxon>Glires</taxon>
        <taxon>Rodentia</taxon>
        <taxon>Myomorpha</taxon>
        <taxon>Muroidea</taxon>
        <taxon>Cricetidae</taxon>
        <taxon>Arvicolinae</taxon>
        <taxon>Microtus</taxon>
    </lineage>
</organism>
<keyword evidence="1" id="KW-0812">Transmembrane</keyword>
<dbReference type="AlphaFoldDB" id="A0A8J6G8U9"/>
<keyword evidence="1" id="KW-0472">Membrane</keyword>
<evidence type="ECO:0000259" key="2">
    <source>
        <dbReference type="Pfam" id="PF02114"/>
    </source>
</evidence>
<reference evidence="3" key="1">
    <citation type="submission" date="2020-03" db="EMBL/GenBank/DDBJ databases">
        <title>Studies in the Genomics of Life Span.</title>
        <authorList>
            <person name="Glass D."/>
        </authorList>
    </citation>
    <scope>NUCLEOTIDE SEQUENCE</scope>
    <source>
        <strain evidence="3">LTLLF</strain>
        <tissue evidence="3">Muscle</tissue>
    </source>
</reference>
<dbReference type="InterPro" id="IPR024253">
    <property type="entry name" value="Phosducin_thioredoxin-like_dom"/>
</dbReference>
<sequence>MSDTLTLAVAVALVVTVTEKCFFFFFFFFAGDVESFINEYGLLPEREMHHLEQTNMEDEDAE</sequence>
<gene>
    <name evidence="3" type="ORF">LTLLF_174165</name>
</gene>
<dbReference type="Pfam" id="PF02114">
    <property type="entry name" value="Phosducin"/>
    <property type="match status" value="1"/>
</dbReference>
<protein>
    <submittedName>
        <fullName evidence="3">Phosducin</fullName>
    </submittedName>
</protein>
<feature type="transmembrane region" description="Helical" evidence="1">
    <location>
        <begin position="6"/>
        <end position="30"/>
    </location>
</feature>
<proteinExistence type="predicted"/>
<comment type="caution">
    <text evidence="3">The sequence shown here is derived from an EMBL/GenBank/DDBJ whole genome shotgun (WGS) entry which is preliminary data.</text>
</comment>
<evidence type="ECO:0000256" key="1">
    <source>
        <dbReference type="SAM" id="Phobius"/>
    </source>
</evidence>
<dbReference type="EMBL" id="JAATJU010024178">
    <property type="protein sequence ID" value="KAH0506224.1"/>
    <property type="molecule type" value="Genomic_DNA"/>
</dbReference>
<keyword evidence="1" id="KW-1133">Transmembrane helix</keyword>
<accession>A0A8J6G8U9</accession>
<dbReference type="Proteomes" id="UP000710432">
    <property type="component" value="Unassembled WGS sequence"/>
</dbReference>